<gene>
    <name evidence="3" type="ORF">N0F65_005839</name>
</gene>
<comment type="caution">
    <text evidence="3">The sequence shown here is derived from an EMBL/GenBank/DDBJ whole genome shotgun (WGS) entry which is preliminary data.</text>
</comment>
<dbReference type="Proteomes" id="UP001146120">
    <property type="component" value="Unassembled WGS sequence"/>
</dbReference>
<reference evidence="3" key="1">
    <citation type="submission" date="2022-11" db="EMBL/GenBank/DDBJ databases">
        <authorList>
            <person name="Morgan W.R."/>
            <person name="Tartar A."/>
        </authorList>
    </citation>
    <scope>NUCLEOTIDE SEQUENCE</scope>
    <source>
        <strain evidence="3">ARSEF 373</strain>
    </source>
</reference>
<keyword evidence="4" id="KW-1185">Reference proteome</keyword>
<dbReference type="InterPro" id="IPR050577">
    <property type="entry name" value="MAPR/NEUFC/NENF-like"/>
</dbReference>
<feature type="transmembrane region" description="Helical" evidence="2">
    <location>
        <begin position="6"/>
        <end position="24"/>
    </location>
</feature>
<keyword evidence="1" id="KW-0040">ANK repeat</keyword>
<dbReference type="GO" id="GO:0012505">
    <property type="term" value="C:endomembrane system"/>
    <property type="evidence" value="ECO:0007669"/>
    <property type="project" value="TreeGrafter"/>
</dbReference>
<dbReference type="PROSITE" id="PS50088">
    <property type="entry name" value="ANK_REPEAT"/>
    <property type="match status" value="1"/>
</dbReference>
<dbReference type="SUPFAM" id="SSF55856">
    <property type="entry name" value="Cytochrome b5-like heme/steroid binding domain"/>
    <property type="match status" value="1"/>
</dbReference>
<dbReference type="PANTHER" id="PTHR10281:SF76">
    <property type="entry name" value="CALCUTTA CUP-RELATED"/>
    <property type="match status" value="1"/>
</dbReference>
<evidence type="ECO:0000256" key="1">
    <source>
        <dbReference type="PROSITE-ProRule" id="PRU00023"/>
    </source>
</evidence>
<feature type="repeat" description="ANK" evidence="1">
    <location>
        <begin position="325"/>
        <end position="357"/>
    </location>
</feature>
<dbReference type="PANTHER" id="PTHR10281">
    <property type="entry name" value="MEMBRANE-ASSOCIATED PROGESTERONE RECEPTOR COMPONENT-RELATED"/>
    <property type="match status" value="1"/>
</dbReference>
<dbReference type="SMART" id="SM00248">
    <property type="entry name" value="ANK"/>
    <property type="match status" value="1"/>
</dbReference>
<keyword evidence="2" id="KW-0812">Transmembrane</keyword>
<dbReference type="GO" id="GO:0016020">
    <property type="term" value="C:membrane"/>
    <property type="evidence" value="ECO:0007669"/>
    <property type="project" value="TreeGrafter"/>
</dbReference>
<evidence type="ECO:0000256" key="2">
    <source>
        <dbReference type="SAM" id="Phobius"/>
    </source>
</evidence>
<dbReference type="SUPFAM" id="SSF48403">
    <property type="entry name" value="Ankyrin repeat"/>
    <property type="match status" value="1"/>
</dbReference>
<sequence length="384" mass="41678">MVTTKWGVAAAVAVGAAGVVYVRYGGVSGLQRLLALWRGVPTMRLDELRHRKTAWVALCGEVFDVSGDPFFDAPTAVYAHWVGHDVTRMLLTMAVYDGASSGLQASEQELLDQDLDAGWVTEDEVGGHRRMQVLQEWHTRFRSRYACVATIADICASRAWWSLRQQLVRRGVAASGGSCPLGFGAKKLTPIQVVSASAAAGSATRIEVELLGTRYDVTASPLFQPGGQYASLAGCDITRFLINQSKAGTQEEGTTRELTYEEQLLLESYRDQFMRNFPVIQSASDHSTTAASSGWHDLIAANDVVGLEKAITAGGIDINAFCPRTTLTALHKAVEANHLTIVQLLVQHGADINAPASLYDDETPLQMAQRFQFDDIATFLAQNA</sequence>
<dbReference type="PROSITE" id="PS50297">
    <property type="entry name" value="ANK_REP_REGION"/>
    <property type="match status" value="1"/>
</dbReference>
<reference evidence="3" key="2">
    <citation type="journal article" date="2023" name="Microbiol Resour">
        <title>Decontamination and Annotation of the Draft Genome Sequence of the Oomycete Lagenidium giganteum ARSEF 373.</title>
        <authorList>
            <person name="Morgan W.R."/>
            <person name="Tartar A."/>
        </authorList>
    </citation>
    <scope>NUCLEOTIDE SEQUENCE</scope>
    <source>
        <strain evidence="3">ARSEF 373</strain>
    </source>
</reference>
<evidence type="ECO:0000313" key="3">
    <source>
        <dbReference type="EMBL" id="DAZ96061.1"/>
    </source>
</evidence>
<dbReference type="Pfam" id="PF12796">
    <property type="entry name" value="Ank_2"/>
    <property type="match status" value="1"/>
</dbReference>
<dbReference type="AlphaFoldDB" id="A0AAV2YPD7"/>
<proteinExistence type="predicted"/>
<dbReference type="InterPro" id="IPR002110">
    <property type="entry name" value="Ankyrin_rpt"/>
</dbReference>
<protein>
    <submittedName>
        <fullName evidence="3">Uncharacterized protein</fullName>
    </submittedName>
</protein>
<keyword evidence="2" id="KW-1133">Transmembrane helix</keyword>
<dbReference type="InterPro" id="IPR036400">
    <property type="entry name" value="Cyt_B5-like_heme/steroid_sf"/>
</dbReference>
<keyword evidence="2" id="KW-0472">Membrane</keyword>
<organism evidence="3 4">
    <name type="scientific">Lagenidium giganteum</name>
    <dbReference type="NCBI Taxonomy" id="4803"/>
    <lineage>
        <taxon>Eukaryota</taxon>
        <taxon>Sar</taxon>
        <taxon>Stramenopiles</taxon>
        <taxon>Oomycota</taxon>
        <taxon>Peronosporomycetes</taxon>
        <taxon>Pythiales</taxon>
        <taxon>Pythiaceae</taxon>
    </lineage>
</organism>
<dbReference type="EMBL" id="DAKRPA010000179">
    <property type="protein sequence ID" value="DAZ96061.1"/>
    <property type="molecule type" value="Genomic_DNA"/>
</dbReference>
<accession>A0AAV2YPD7</accession>
<dbReference type="Gene3D" id="1.25.40.20">
    <property type="entry name" value="Ankyrin repeat-containing domain"/>
    <property type="match status" value="1"/>
</dbReference>
<evidence type="ECO:0000313" key="4">
    <source>
        <dbReference type="Proteomes" id="UP001146120"/>
    </source>
</evidence>
<dbReference type="InterPro" id="IPR036770">
    <property type="entry name" value="Ankyrin_rpt-contain_sf"/>
</dbReference>
<dbReference type="Gene3D" id="3.10.120.10">
    <property type="entry name" value="Cytochrome b5-like heme/steroid binding domain"/>
    <property type="match status" value="2"/>
</dbReference>
<name>A0AAV2YPD7_9STRA</name>